<name>A0ABV4GYP0_9ACTN</name>
<dbReference type="InterPro" id="IPR005471">
    <property type="entry name" value="Tscrpt_reg_IclR_N"/>
</dbReference>
<dbReference type="Gene3D" id="1.10.10.10">
    <property type="entry name" value="Winged helix-like DNA-binding domain superfamily/Winged helix DNA-binding domain"/>
    <property type="match status" value="1"/>
</dbReference>
<dbReference type="Pfam" id="PF01614">
    <property type="entry name" value="IclR_C"/>
    <property type="match status" value="1"/>
</dbReference>
<dbReference type="PROSITE" id="PS51078">
    <property type="entry name" value="ICLR_ED"/>
    <property type="match status" value="1"/>
</dbReference>
<dbReference type="InterPro" id="IPR036390">
    <property type="entry name" value="WH_DNA-bd_sf"/>
</dbReference>
<sequence>MGEHGETTPDGDGGRGPVKSAERTVRILQALAQPPYVLSVAQLQERTGYPRSSLHALLRTLVDLRWVEPPSGASGGYGIGSQALLTGTAYLDRDPALPRALAAVEAVRDETRCTTHVARLEPGGDVVYLATREAPDAHRTHSRVGRFLPAHATALGKALLAERSAAELDALLPGDALPALTPDTVADRAALDAELAEVRRRGWALERGQNSPGTVCVGVPVEYRIPATDALSCSLPAALATDAEVERVAAVLVRTAARLARELRAAGVR</sequence>
<dbReference type="InterPro" id="IPR036388">
    <property type="entry name" value="WH-like_DNA-bd_sf"/>
</dbReference>
<dbReference type="Proteomes" id="UP001565927">
    <property type="component" value="Unassembled WGS sequence"/>
</dbReference>
<dbReference type="EMBL" id="JBGFTU010000006">
    <property type="protein sequence ID" value="MEZ0164416.1"/>
    <property type="molecule type" value="Genomic_DNA"/>
</dbReference>
<dbReference type="InterPro" id="IPR050707">
    <property type="entry name" value="HTH_MetabolicPath_Reg"/>
</dbReference>
<feature type="domain" description="IclR-ED" evidence="5">
    <location>
        <begin position="82"/>
        <end position="265"/>
    </location>
</feature>
<keyword evidence="1" id="KW-0805">Transcription regulation</keyword>
<dbReference type="PANTHER" id="PTHR30136:SF24">
    <property type="entry name" value="HTH-TYPE TRANSCRIPTIONAL REPRESSOR ALLR"/>
    <property type="match status" value="1"/>
</dbReference>
<dbReference type="Gene3D" id="3.30.450.40">
    <property type="match status" value="1"/>
</dbReference>
<protein>
    <submittedName>
        <fullName evidence="6">IclR family transcriptional regulator</fullName>
    </submittedName>
</protein>
<evidence type="ECO:0000313" key="6">
    <source>
        <dbReference type="EMBL" id="MEZ0164416.1"/>
    </source>
</evidence>
<dbReference type="SUPFAM" id="SSF55781">
    <property type="entry name" value="GAF domain-like"/>
    <property type="match status" value="1"/>
</dbReference>
<organism evidence="6 7">
    <name type="scientific">Kineococcus halophytocola</name>
    <dbReference type="NCBI Taxonomy" id="3234027"/>
    <lineage>
        <taxon>Bacteria</taxon>
        <taxon>Bacillati</taxon>
        <taxon>Actinomycetota</taxon>
        <taxon>Actinomycetes</taxon>
        <taxon>Kineosporiales</taxon>
        <taxon>Kineosporiaceae</taxon>
        <taxon>Kineococcus</taxon>
    </lineage>
</organism>
<evidence type="ECO:0000256" key="2">
    <source>
        <dbReference type="ARBA" id="ARBA00023125"/>
    </source>
</evidence>
<evidence type="ECO:0000313" key="7">
    <source>
        <dbReference type="Proteomes" id="UP001565927"/>
    </source>
</evidence>
<dbReference type="InterPro" id="IPR014757">
    <property type="entry name" value="Tscrpt_reg_IclR_C"/>
</dbReference>
<comment type="caution">
    <text evidence="6">The sequence shown here is derived from an EMBL/GenBank/DDBJ whole genome shotgun (WGS) entry which is preliminary data.</text>
</comment>
<reference evidence="6 7" key="1">
    <citation type="submission" date="2024-07" db="EMBL/GenBank/DDBJ databases">
        <authorList>
            <person name="Thanompreechachai J."/>
            <person name="Duangmal K."/>
        </authorList>
    </citation>
    <scope>NUCLEOTIDE SEQUENCE [LARGE SCALE GENOMIC DNA]</scope>
    <source>
        <strain evidence="6 7">LSe6-4</strain>
    </source>
</reference>
<keyword evidence="3" id="KW-0804">Transcription</keyword>
<evidence type="ECO:0000259" key="4">
    <source>
        <dbReference type="PROSITE" id="PS51077"/>
    </source>
</evidence>
<evidence type="ECO:0000259" key="5">
    <source>
        <dbReference type="PROSITE" id="PS51078"/>
    </source>
</evidence>
<dbReference type="InterPro" id="IPR029016">
    <property type="entry name" value="GAF-like_dom_sf"/>
</dbReference>
<keyword evidence="7" id="KW-1185">Reference proteome</keyword>
<accession>A0ABV4GYP0</accession>
<dbReference type="Pfam" id="PF09339">
    <property type="entry name" value="HTH_IclR"/>
    <property type="match status" value="1"/>
</dbReference>
<dbReference type="SMART" id="SM00346">
    <property type="entry name" value="HTH_ICLR"/>
    <property type="match status" value="1"/>
</dbReference>
<feature type="domain" description="HTH iclR-type" evidence="4">
    <location>
        <begin position="18"/>
        <end position="81"/>
    </location>
</feature>
<dbReference type="RefSeq" id="WP_370440662.1">
    <property type="nucleotide sequence ID" value="NZ_JBGFTU010000006.1"/>
</dbReference>
<gene>
    <name evidence="6" type="ORF">AB2L27_06515</name>
</gene>
<dbReference type="PANTHER" id="PTHR30136">
    <property type="entry name" value="HELIX-TURN-HELIX TRANSCRIPTIONAL REGULATOR, ICLR FAMILY"/>
    <property type="match status" value="1"/>
</dbReference>
<proteinExistence type="predicted"/>
<dbReference type="PROSITE" id="PS51077">
    <property type="entry name" value="HTH_ICLR"/>
    <property type="match status" value="1"/>
</dbReference>
<keyword evidence="2" id="KW-0238">DNA-binding</keyword>
<evidence type="ECO:0000256" key="3">
    <source>
        <dbReference type="ARBA" id="ARBA00023163"/>
    </source>
</evidence>
<evidence type="ECO:0000256" key="1">
    <source>
        <dbReference type="ARBA" id="ARBA00023015"/>
    </source>
</evidence>
<dbReference type="SUPFAM" id="SSF46785">
    <property type="entry name" value="Winged helix' DNA-binding domain"/>
    <property type="match status" value="1"/>
</dbReference>